<dbReference type="GO" id="GO:0008410">
    <property type="term" value="F:CoA-transferase activity"/>
    <property type="evidence" value="ECO:0007669"/>
    <property type="project" value="TreeGrafter"/>
</dbReference>
<keyword evidence="3" id="KW-1185">Reference proteome</keyword>
<dbReference type="InterPro" id="IPR044855">
    <property type="entry name" value="CoA-Trfase_III_dom3_sf"/>
</dbReference>
<dbReference type="OrthoDB" id="7457784at2"/>
<dbReference type="SUPFAM" id="SSF89796">
    <property type="entry name" value="CoA-transferase family III (CaiB/BaiF)"/>
    <property type="match status" value="1"/>
</dbReference>
<gene>
    <name evidence="2" type="ORF">Aam_066_053</name>
</gene>
<evidence type="ECO:0000313" key="3">
    <source>
        <dbReference type="Proteomes" id="UP000032668"/>
    </source>
</evidence>
<dbReference type="InterPro" id="IPR050483">
    <property type="entry name" value="CoA-transferase_III_domain"/>
</dbReference>
<dbReference type="Pfam" id="PF02515">
    <property type="entry name" value="CoA_transf_3"/>
    <property type="match status" value="1"/>
</dbReference>
<dbReference type="Proteomes" id="UP000032668">
    <property type="component" value="Unassembled WGS sequence"/>
</dbReference>
<keyword evidence="1" id="KW-0808">Transferase</keyword>
<comment type="caution">
    <text evidence="2">The sequence shown here is derived from an EMBL/GenBank/DDBJ whole genome shotgun (WGS) entry which is preliminary data.</text>
</comment>
<name>A0A0D6PJL3_9PROT</name>
<dbReference type="AlphaFoldDB" id="A0A0D6PJL3"/>
<accession>A0A0D6PJL3</accession>
<dbReference type="PANTHER" id="PTHR48207:SF3">
    <property type="entry name" value="SUCCINATE--HYDROXYMETHYLGLUTARATE COA-TRANSFERASE"/>
    <property type="match status" value="1"/>
</dbReference>
<dbReference type="InterPro" id="IPR023606">
    <property type="entry name" value="CoA-Trfase_III_dom_1_sf"/>
</dbReference>
<proteinExistence type="predicted"/>
<organism evidence="2 3">
    <name type="scientific">Acidocella aminolytica 101 = DSM 11237</name>
    <dbReference type="NCBI Taxonomy" id="1120923"/>
    <lineage>
        <taxon>Bacteria</taxon>
        <taxon>Pseudomonadati</taxon>
        <taxon>Pseudomonadota</taxon>
        <taxon>Alphaproteobacteria</taxon>
        <taxon>Acetobacterales</taxon>
        <taxon>Acidocellaceae</taxon>
        <taxon>Acidocella</taxon>
    </lineage>
</organism>
<dbReference type="EMBL" id="BANC01000064">
    <property type="protein sequence ID" value="GAN80989.1"/>
    <property type="molecule type" value="Genomic_DNA"/>
</dbReference>
<sequence length="404" mass="42715">MQPAPPGPLTGIKILDFTRVLSGPYCTALLADLGAEIVKVEAPQGDEYRHVGPFQGGESALFQLVNRNKQGVALDMKQPAARKIAKRLALQADVVVENFRPGVAERLGLGAEALMAANPKLIYASISGFGQTGPQARLPAFDLVAQAMSGLMALTGEPDGAPMKIGESIGDLAAGLFASWAILAALVERGRTGQGRRLDVAMLDSLIALLPTAVAQWMFGASAPSRVGNRHPLSTPFGTYRAQDGHLVICVLNAPQFERLAACMGQPELAADPNFATDELRTSHEPELRARIEAWLSGLTVSQAVERLMQDGVPASAIAEAADAFSSPQVQARRLLPAMQHPTLGVIHTMEQPVHFIGLARGGQRPAPALGQHNAQILKSWLALEDVDIAALSEACVISGKGHP</sequence>
<evidence type="ECO:0000256" key="1">
    <source>
        <dbReference type="ARBA" id="ARBA00022679"/>
    </source>
</evidence>
<dbReference type="Gene3D" id="3.30.1540.10">
    <property type="entry name" value="formyl-coa transferase, domain 3"/>
    <property type="match status" value="1"/>
</dbReference>
<reference evidence="2 3" key="1">
    <citation type="submission" date="2012-11" db="EMBL/GenBank/DDBJ databases">
        <title>Whole genome sequence of Acidocella aminolytica 101 = DSM 11237.</title>
        <authorList>
            <person name="Azuma Y."/>
            <person name="Higashiura N."/>
            <person name="Hirakawa H."/>
            <person name="Matsushita K."/>
        </authorList>
    </citation>
    <scope>NUCLEOTIDE SEQUENCE [LARGE SCALE GENOMIC DNA]</scope>
    <source>
        <strain evidence="3">101 / DSM 11237</strain>
    </source>
</reference>
<dbReference type="RefSeq" id="WP_048879369.1">
    <property type="nucleotide sequence ID" value="NZ_BANC01000064.1"/>
</dbReference>
<dbReference type="Gene3D" id="3.40.50.10540">
    <property type="entry name" value="Crotonobetainyl-coa:carnitine coa-transferase, domain 1"/>
    <property type="match status" value="1"/>
</dbReference>
<evidence type="ECO:0000313" key="2">
    <source>
        <dbReference type="EMBL" id="GAN80989.1"/>
    </source>
</evidence>
<dbReference type="STRING" id="1120923.SAMN02746095_02784"/>
<dbReference type="InterPro" id="IPR003673">
    <property type="entry name" value="CoA-Trfase_fam_III"/>
</dbReference>
<protein>
    <submittedName>
        <fullName evidence="2">L-carnitine dehydratase/bile acid-inducible protein F</fullName>
    </submittedName>
</protein>
<dbReference type="PANTHER" id="PTHR48207">
    <property type="entry name" value="SUCCINATE--HYDROXYMETHYLGLUTARATE COA-TRANSFERASE"/>
    <property type="match status" value="1"/>
</dbReference>